<comment type="caution">
    <text evidence="3">The sequence shown here is derived from an EMBL/GenBank/DDBJ whole genome shotgun (WGS) entry which is preliminary data.</text>
</comment>
<dbReference type="EMBL" id="JQGC01000001">
    <property type="protein sequence ID" value="KFL32861.1"/>
    <property type="molecule type" value="Genomic_DNA"/>
</dbReference>
<dbReference type="STRING" id="46914.JP75_01600"/>
<name>A0A087M7K8_9HYPH</name>
<evidence type="ECO:0000313" key="4">
    <source>
        <dbReference type="Proteomes" id="UP000028981"/>
    </source>
</evidence>
<dbReference type="AlphaFoldDB" id="A0A087M7K8"/>
<dbReference type="Pfam" id="PF26604">
    <property type="entry name" value="CBU_0592"/>
    <property type="match status" value="1"/>
</dbReference>
<feature type="domain" description="CBU-0592-like" evidence="2">
    <location>
        <begin position="5"/>
        <end position="77"/>
    </location>
</feature>
<keyword evidence="1" id="KW-0472">Membrane</keyword>
<keyword evidence="1" id="KW-1133">Transmembrane helix</keyword>
<reference evidence="3 4" key="1">
    <citation type="submission" date="2014-08" db="EMBL/GenBank/DDBJ databases">
        <authorList>
            <person name="Hassan Y.I."/>
            <person name="Lepp D."/>
            <person name="Zhou T."/>
        </authorList>
    </citation>
    <scope>NUCLEOTIDE SEQUENCE [LARGE SCALE GENOMIC DNA]</scope>
    <source>
        <strain evidence="3 4">IFO13584</strain>
    </source>
</reference>
<dbReference type="NCBIfam" id="NF047864">
    <property type="entry name" value="CBU_0592_membra"/>
    <property type="match status" value="1"/>
</dbReference>
<feature type="transmembrane region" description="Helical" evidence="1">
    <location>
        <begin position="6"/>
        <end position="22"/>
    </location>
</feature>
<evidence type="ECO:0000313" key="3">
    <source>
        <dbReference type="EMBL" id="KFL32861.1"/>
    </source>
</evidence>
<dbReference type="OrthoDB" id="6625330at2"/>
<evidence type="ECO:0000256" key="1">
    <source>
        <dbReference type="SAM" id="Phobius"/>
    </source>
</evidence>
<dbReference type="InterPro" id="IPR058058">
    <property type="entry name" value="CBU_0592-like"/>
</dbReference>
<proteinExistence type="predicted"/>
<accession>A0A087M7K8</accession>
<keyword evidence="1" id="KW-0812">Transmembrane</keyword>
<feature type="transmembrane region" description="Helical" evidence="1">
    <location>
        <begin position="34"/>
        <end position="50"/>
    </location>
</feature>
<sequence length="90" mass="9783">MELATAIGLIGAVAYLAGYALIQMRVLTIDDGRYAALNILGGLALIYSLLWNFNLGSFLTQVAWLIFTVVGYVHSRHQRRKAGAASEANQ</sequence>
<protein>
    <submittedName>
        <fullName evidence="3">Cyclic nucleotide-binding protein</fullName>
    </submittedName>
</protein>
<gene>
    <name evidence="3" type="ORF">JP75_01600</name>
</gene>
<evidence type="ECO:0000259" key="2">
    <source>
        <dbReference type="Pfam" id="PF26604"/>
    </source>
</evidence>
<dbReference type="RefSeq" id="WP_035078117.1">
    <property type="nucleotide sequence ID" value="NZ_JQGC01000001.1"/>
</dbReference>
<feature type="transmembrane region" description="Helical" evidence="1">
    <location>
        <begin position="56"/>
        <end position="73"/>
    </location>
</feature>
<keyword evidence="4" id="KW-1185">Reference proteome</keyword>
<dbReference type="Proteomes" id="UP000028981">
    <property type="component" value="Unassembled WGS sequence"/>
</dbReference>
<organism evidence="3 4">
    <name type="scientific">Devosia riboflavina</name>
    <dbReference type="NCBI Taxonomy" id="46914"/>
    <lineage>
        <taxon>Bacteria</taxon>
        <taxon>Pseudomonadati</taxon>
        <taxon>Pseudomonadota</taxon>
        <taxon>Alphaproteobacteria</taxon>
        <taxon>Hyphomicrobiales</taxon>
        <taxon>Devosiaceae</taxon>
        <taxon>Devosia</taxon>
    </lineage>
</organism>